<organism evidence="9">
    <name type="scientific">freshwater metagenome</name>
    <dbReference type="NCBI Taxonomy" id="449393"/>
    <lineage>
        <taxon>unclassified sequences</taxon>
        <taxon>metagenomes</taxon>
        <taxon>ecological metagenomes</taxon>
    </lineage>
</organism>
<feature type="transmembrane region" description="Helical" evidence="6">
    <location>
        <begin position="45"/>
        <end position="66"/>
    </location>
</feature>
<evidence type="ECO:0000256" key="2">
    <source>
        <dbReference type="ARBA" id="ARBA00022475"/>
    </source>
</evidence>
<keyword evidence="2" id="KW-1003">Cell membrane</keyword>
<keyword evidence="4 6" id="KW-1133">Transmembrane helix</keyword>
<feature type="transmembrane region" description="Helical" evidence="6">
    <location>
        <begin position="14"/>
        <end position="33"/>
    </location>
</feature>
<name>A0A6J7HIE0_9ZZZZ</name>
<evidence type="ECO:0000313" key="8">
    <source>
        <dbReference type="EMBL" id="CAB4800803.1"/>
    </source>
</evidence>
<dbReference type="InterPro" id="IPR051791">
    <property type="entry name" value="Pra-immunoreactive"/>
</dbReference>
<keyword evidence="5 6" id="KW-0472">Membrane</keyword>
<evidence type="ECO:0000256" key="4">
    <source>
        <dbReference type="ARBA" id="ARBA00022989"/>
    </source>
</evidence>
<feature type="transmembrane region" description="Helical" evidence="6">
    <location>
        <begin position="86"/>
        <end position="104"/>
    </location>
</feature>
<dbReference type="AlphaFoldDB" id="A0A6J7HIE0"/>
<gene>
    <name evidence="8" type="ORF">UFOPK3077_00521</name>
    <name evidence="9" type="ORF">UFOPK3667_00369</name>
    <name evidence="10" type="ORF">UFOPK3903_00349</name>
</gene>
<dbReference type="PANTHER" id="PTHR36115:SF6">
    <property type="entry name" value="PROLINE-RICH ANTIGEN HOMOLOG"/>
    <property type="match status" value="1"/>
</dbReference>
<dbReference type="PANTHER" id="PTHR36115">
    <property type="entry name" value="PROLINE-RICH ANTIGEN HOMOLOG-RELATED"/>
    <property type="match status" value="1"/>
</dbReference>
<keyword evidence="3 6" id="KW-0812">Transmembrane</keyword>
<dbReference type="GO" id="GO:0005886">
    <property type="term" value="C:plasma membrane"/>
    <property type="evidence" value="ECO:0007669"/>
    <property type="project" value="UniProtKB-SubCell"/>
</dbReference>
<evidence type="ECO:0000256" key="6">
    <source>
        <dbReference type="SAM" id="Phobius"/>
    </source>
</evidence>
<dbReference type="Pfam" id="PF06271">
    <property type="entry name" value="RDD"/>
    <property type="match status" value="1"/>
</dbReference>
<evidence type="ECO:0000313" key="10">
    <source>
        <dbReference type="EMBL" id="CAB4970132.1"/>
    </source>
</evidence>
<evidence type="ECO:0000313" key="9">
    <source>
        <dbReference type="EMBL" id="CAB4916000.1"/>
    </source>
</evidence>
<dbReference type="EMBL" id="CAFBOD010000002">
    <property type="protein sequence ID" value="CAB4970132.1"/>
    <property type="molecule type" value="Genomic_DNA"/>
</dbReference>
<dbReference type="EMBL" id="CAFAAS010000003">
    <property type="protein sequence ID" value="CAB4800803.1"/>
    <property type="molecule type" value="Genomic_DNA"/>
</dbReference>
<dbReference type="EMBL" id="CAFBMU010000003">
    <property type="protein sequence ID" value="CAB4916000.1"/>
    <property type="molecule type" value="Genomic_DNA"/>
</dbReference>
<sequence>MKASEKEVSLGRRLAAITLDWLACYAIVAAISGGLGQMTPERSPIILALFFAEVAILTALSGASLGQRIFGLRVVSFHDGGAITPIQALIRTIFLCLVVTAITYDENGRGIHERISKTVLIRTPWKS</sequence>
<feature type="domain" description="RDD" evidence="7">
    <location>
        <begin position="9"/>
        <end position="97"/>
    </location>
</feature>
<comment type="subcellular location">
    <subcellularLocation>
        <location evidence="1">Cell membrane</location>
        <topology evidence="1">Multi-pass membrane protein</topology>
    </subcellularLocation>
</comment>
<evidence type="ECO:0000256" key="5">
    <source>
        <dbReference type="ARBA" id="ARBA00023136"/>
    </source>
</evidence>
<proteinExistence type="predicted"/>
<reference evidence="9" key="1">
    <citation type="submission" date="2020-05" db="EMBL/GenBank/DDBJ databases">
        <authorList>
            <person name="Chiriac C."/>
            <person name="Salcher M."/>
            <person name="Ghai R."/>
            <person name="Kavagutti S V."/>
        </authorList>
    </citation>
    <scope>NUCLEOTIDE SEQUENCE</scope>
</reference>
<accession>A0A6J7HIE0</accession>
<evidence type="ECO:0000259" key="7">
    <source>
        <dbReference type="Pfam" id="PF06271"/>
    </source>
</evidence>
<evidence type="ECO:0000256" key="3">
    <source>
        <dbReference type="ARBA" id="ARBA00022692"/>
    </source>
</evidence>
<protein>
    <submittedName>
        <fullName evidence="9">Unannotated protein</fullName>
    </submittedName>
</protein>
<dbReference type="InterPro" id="IPR010432">
    <property type="entry name" value="RDD"/>
</dbReference>
<evidence type="ECO:0000256" key="1">
    <source>
        <dbReference type="ARBA" id="ARBA00004651"/>
    </source>
</evidence>